<protein>
    <submittedName>
        <fullName evidence="2">Uncharacterized protein</fullName>
    </submittedName>
</protein>
<dbReference type="Proteomes" id="UP000779508">
    <property type="component" value="Unassembled WGS sequence"/>
</dbReference>
<sequence length="81" mass="8901">MSNFSSINPDTLVLITSLLSVLISQNLSTDELNVLGNVITQIGASLLTKAAQQDSLQSKEELKNQIADMEQQLKNLKRQLC</sequence>
<reference evidence="2 3" key="1">
    <citation type="submission" date="2021-06" db="EMBL/GenBank/DDBJ databases">
        <authorList>
            <person name="Sun Q."/>
            <person name="Li D."/>
        </authorList>
    </citation>
    <scope>NUCLEOTIDE SEQUENCE [LARGE SCALE GENOMIC DNA]</scope>
    <source>
        <strain evidence="2 3">MSJ-5</strain>
    </source>
</reference>
<accession>A0ABS6G550</accession>
<evidence type="ECO:0000256" key="1">
    <source>
        <dbReference type="SAM" id="Coils"/>
    </source>
</evidence>
<feature type="coiled-coil region" evidence="1">
    <location>
        <begin position="52"/>
        <end position="79"/>
    </location>
</feature>
<name>A0ABS6G550_9FIRM</name>
<evidence type="ECO:0000313" key="3">
    <source>
        <dbReference type="Proteomes" id="UP000779508"/>
    </source>
</evidence>
<comment type="caution">
    <text evidence="2">The sequence shown here is derived from an EMBL/GenBank/DDBJ whole genome shotgun (WGS) entry which is preliminary data.</text>
</comment>
<proteinExistence type="predicted"/>
<gene>
    <name evidence="2" type="ORF">KQI88_14445</name>
</gene>
<keyword evidence="1" id="KW-0175">Coiled coil</keyword>
<dbReference type="RefSeq" id="WP_216418464.1">
    <property type="nucleotide sequence ID" value="NZ_JAHLQK010000005.1"/>
</dbReference>
<dbReference type="EMBL" id="JAHLQK010000005">
    <property type="protein sequence ID" value="MBU5677619.1"/>
    <property type="molecule type" value="Genomic_DNA"/>
</dbReference>
<organism evidence="2 3">
    <name type="scientific">Alkaliphilus flagellatus</name>
    <dbReference type="NCBI Taxonomy" id="2841507"/>
    <lineage>
        <taxon>Bacteria</taxon>
        <taxon>Bacillati</taxon>
        <taxon>Bacillota</taxon>
        <taxon>Clostridia</taxon>
        <taxon>Peptostreptococcales</taxon>
        <taxon>Natronincolaceae</taxon>
        <taxon>Alkaliphilus</taxon>
    </lineage>
</organism>
<keyword evidence="3" id="KW-1185">Reference proteome</keyword>
<evidence type="ECO:0000313" key="2">
    <source>
        <dbReference type="EMBL" id="MBU5677619.1"/>
    </source>
</evidence>